<evidence type="ECO:0000313" key="1">
    <source>
        <dbReference type="EMBL" id="CAA6825836.1"/>
    </source>
</evidence>
<dbReference type="EMBL" id="CACVAV010000410">
    <property type="protein sequence ID" value="CAA6825836.1"/>
    <property type="molecule type" value="Genomic_DNA"/>
</dbReference>
<gene>
    <name evidence="1" type="ORF">HELGO_WM25750</name>
</gene>
<proteinExistence type="predicted"/>
<protein>
    <submittedName>
        <fullName evidence="1">Uncharacterized protein</fullName>
    </submittedName>
</protein>
<reference evidence="1" key="1">
    <citation type="submission" date="2020-01" db="EMBL/GenBank/DDBJ databases">
        <authorList>
            <person name="Meier V. D."/>
            <person name="Meier V D."/>
        </authorList>
    </citation>
    <scope>NUCLEOTIDE SEQUENCE</scope>
    <source>
        <strain evidence="1">HLG_WM_MAG_08</strain>
    </source>
</reference>
<feature type="non-terminal residue" evidence="1">
    <location>
        <position position="1"/>
    </location>
</feature>
<organism evidence="1">
    <name type="scientific">uncultured Thiotrichaceae bacterium</name>
    <dbReference type="NCBI Taxonomy" id="298394"/>
    <lineage>
        <taxon>Bacteria</taxon>
        <taxon>Pseudomonadati</taxon>
        <taxon>Pseudomonadota</taxon>
        <taxon>Gammaproteobacteria</taxon>
        <taxon>Thiotrichales</taxon>
        <taxon>Thiotrichaceae</taxon>
        <taxon>environmental samples</taxon>
    </lineage>
</organism>
<accession>A0A6S6UDJ0</accession>
<name>A0A6S6UDJ0_9GAMM</name>
<dbReference type="AlphaFoldDB" id="A0A6S6UDJ0"/>
<sequence>PLFEDQQLELDDDVLLDAQRLDHDVLLSFMTEFRELLHKATGLTGNVDSDTVLGIKDRLDRAYETASAVADDQSHSKQAIAKLLSTLMVAVRQGAGDDAQAQQELDQEDAARDAHFQLMESQLVADLLNPESVIKAPELVATLLSSDKDDILLAVQLFDIAQLEMLIGQGVQLLERLPQSCGSVKAAAEQKLVLIQGYIEFLNSQAVG</sequence>